<dbReference type="InterPro" id="IPR012337">
    <property type="entry name" value="RNaseH-like_sf"/>
</dbReference>
<dbReference type="PROSITE" id="PS50879">
    <property type="entry name" value="RNASE_H_1"/>
    <property type="match status" value="1"/>
</dbReference>
<reference evidence="3 4" key="1">
    <citation type="submission" date="2019-07" db="EMBL/GenBank/DDBJ databases">
        <title>Draft genome assembly of a fouling barnacle, Amphibalanus amphitrite (Darwin, 1854): The first reference genome for Thecostraca.</title>
        <authorList>
            <person name="Kim W."/>
        </authorList>
    </citation>
    <scope>NUCLEOTIDE SEQUENCE [LARGE SCALE GENOMIC DNA]</scope>
    <source>
        <strain evidence="3">SNU_AA5</strain>
        <tissue evidence="3">Soma without cirri and trophi</tissue>
    </source>
</reference>
<dbReference type="SUPFAM" id="SSF53098">
    <property type="entry name" value="Ribonuclease H-like"/>
    <property type="match status" value="1"/>
</dbReference>
<organism evidence="3 4">
    <name type="scientific">Amphibalanus amphitrite</name>
    <name type="common">Striped barnacle</name>
    <name type="synonym">Balanus amphitrite</name>
    <dbReference type="NCBI Taxonomy" id="1232801"/>
    <lineage>
        <taxon>Eukaryota</taxon>
        <taxon>Metazoa</taxon>
        <taxon>Ecdysozoa</taxon>
        <taxon>Arthropoda</taxon>
        <taxon>Crustacea</taxon>
        <taxon>Multicrustacea</taxon>
        <taxon>Cirripedia</taxon>
        <taxon>Thoracica</taxon>
        <taxon>Thoracicalcarea</taxon>
        <taxon>Balanomorpha</taxon>
        <taxon>Balanoidea</taxon>
        <taxon>Balanidae</taxon>
        <taxon>Amphibalaninae</taxon>
        <taxon>Amphibalanus</taxon>
    </lineage>
</organism>
<evidence type="ECO:0000256" key="1">
    <source>
        <dbReference type="SAM" id="MobiDB-lite"/>
    </source>
</evidence>
<feature type="compositionally biased region" description="Acidic residues" evidence="1">
    <location>
        <begin position="9"/>
        <end position="34"/>
    </location>
</feature>
<sequence>MFHDRWEELENPEDLEEDPEELEEDLEEDQEELEDPPKKKELEEDPEDLLAEADLPALTVRAKELAATEASRIARLPAEDRAKQLLERDPRPRLKYRAHEAWKRACAQAAEEGRPEPALPDEDALLPHKPCLRRVGQWREAAERALAALPAPDCSIWSDGSAAGGTSNGGGGAAIILHRENDRRIECLAAAGTHCSSTRAELVAVREALKSLASLPADSLDAIKEIRLCTDSRACLQTLQRGQAAQQKEKKDPEELEEDPEDVAWGIV</sequence>
<accession>A0A6A4WQR0</accession>
<feature type="region of interest" description="Disordered" evidence="1">
    <location>
        <begin position="241"/>
        <end position="268"/>
    </location>
</feature>
<gene>
    <name evidence="3" type="ORF">FJT64_019111</name>
</gene>
<dbReference type="Gene3D" id="3.30.420.10">
    <property type="entry name" value="Ribonuclease H-like superfamily/Ribonuclease H"/>
    <property type="match status" value="1"/>
</dbReference>
<feature type="region of interest" description="Disordered" evidence="1">
    <location>
        <begin position="1"/>
        <end position="55"/>
    </location>
</feature>
<dbReference type="EMBL" id="VIIS01000374">
    <property type="protein sequence ID" value="KAF0309796.1"/>
    <property type="molecule type" value="Genomic_DNA"/>
</dbReference>
<evidence type="ECO:0000313" key="3">
    <source>
        <dbReference type="EMBL" id="KAF0309796.1"/>
    </source>
</evidence>
<feature type="domain" description="RNase H type-1" evidence="2">
    <location>
        <begin position="150"/>
        <end position="268"/>
    </location>
</feature>
<evidence type="ECO:0000259" key="2">
    <source>
        <dbReference type="PROSITE" id="PS50879"/>
    </source>
</evidence>
<dbReference type="Proteomes" id="UP000440578">
    <property type="component" value="Unassembled WGS sequence"/>
</dbReference>
<dbReference type="GO" id="GO:0003676">
    <property type="term" value="F:nucleic acid binding"/>
    <property type="evidence" value="ECO:0007669"/>
    <property type="project" value="InterPro"/>
</dbReference>
<proteinExistence type="predicted"/>
<name>A0A6A4WQR0_AMPAM</name>
<evidence type="ECO:0000313" key="4">
    <source>
        <dbReference type="Proteomes" id="UP000440578"/>
    </source>
</evidence>
<comment type="caution">
    <text evidence="3">The sequence shown here is derived from an EMBL/GenBank/DDBJ whole genome shotgun (WGS) entry which is preliminary data.</text>
</comment>
<dbReference type="InterPro" id="IPR036397">
    <property type="entry name" value="RNaseH_sf"/>
</dbReference>
<dbReference type="InterPro" id="IPR002156">
    <property type="entry name" value="RNaseH_domain"/>
</dbReference>
<dbReference type="GO" id="GO:0004523">
    <property type="term" value="F:RNA-DNA hybrid ribonuclease activity"/>
    <property type="evidence" value="ECO:0007669"/>
    <property type="project" value="InterPro"/>
</dbReference>
<dbReference type="Pfam" id="PF00075">
    <property type="entry name" value="RNase_H"/>
    <property type="match status" value="1"/>
</dbReference>
<dbReference type="AlphaFoldDB" id="A0A6A4WQR0"/>
<protein>
    <recommendedName>
        <fullName evidence="2">RNase H type-1 domain-containing protein</fullName>
    </recommendedName>
</protein>
<keyword evidence="4" id="KW-1185">Reference proteome</keyword>